<feature type="transmembrane region" description="Helical" evidence="2">
    <location>
        <begin position="89"/>
        <end position="105"/>
    </location>
</feature>
<evidence type="ECO:0000313" key="3">
    <source>
        <dbReference type="EMBL" id="GGS58318.1"/>
    </source>
</evidence>
<dbReference type="Proteomes" id="UP000659767">
    <property type="component" value="Unassembled WGS sequence"/>
</dbReference>
<sequence length="207" mass="20641">MSSAPPALPPSPPSASSSGGSRTGDAPWGGEAALLLLSAASGAADAFVAAAGALMAGRWGYRVPALLGVEVVLLGAAAALWGLELVSSYGDRLGLLSLVAVAMGVQGRVRVTPTNYFTGTLTSLAGRVALRKLRGGDGWVLGRLAAVVAGAAVAALAERWWSPGAALGAVVMAAGALALETVWGRGGRLRPDRRKPRPDRGNPAGAA</sequence>
<evidence type="ECO:0000256" key="2">
    <source>
        <dbReference type="SAM" id="Phobius"/>
    </source>
</evidence>
<dbReference type="EMBL" id="BMSZ01000010">
    <property type="protein sequence ID" value="GGS58318.1"/>
    <property type="molecule type" value="Genomic_DNA"/>
</dbReference>
<keyword evidence="2" id="KW-0472">Membrane</keyword>
<protein>
    <recommendedName>
        <fullName evidence="5">DUF1275 family protein</fullName>
    </recommendedName>
</protein>
<feature type="transmembrane region" description="Helical" evidence="2">
    <location>
        <begin position="32"/>
        <end position="56"/>
    </location>
</feature>
<feature type="compositionally biased region" description="Pro residues" evidence="1">
    <location>
        <begin position="1"/>
        <end position="13"/>
    </location>
</feature>
<proteinExistence type="predicted"/>
<evidence type="ECO:0000256" key="1">
    <source>
        <dbReference type="SAM" id="MobiDB-lite"/>
    </source>
</evidence>
<keyword evidence="2" id="KW-0812">Transmembrane</keyword>
<gene>
    <name evidence="3" type="ORF">GCM10010253_36140</name>
</gene>
<organism evidence="3 4">
    <name type="scientific">Streptomyces badius</name>
    <dbReference type="NCBI Taxonomy" id="1941"/>
    <lineage>
        <taxon>Bacteria</taxon>
        <taxon>Bacillati</taxon>
        <taxon>Actinomycetota</taxon>
        <taxon>Actinomycetes</taxon>
        <taxon>Kitasatosporales</taxon>
        <taxon>Streptomycetaceae</taxon>
        <taxon>Streptomyces</taxon>
    </lineage>
</organism>
<keyword evidence="4" id="KW-1185">Reference proteome</keyword>
<feature type="transmembrane region" description="Helical" evidence="2">
    <location>
        <begin position="63"/>
        <end position="83"/>
    </location>
</feature>
<feature type="compositionally biased region" description="Basic residues" evidence="1">
    <location>
        <begin position="188"/>
        <end position="197"/>
    </location>
</feature>
<feature type="transmembrane region" description="Helical" evidence="2">
    <location>
        <begin position="140"/>
        <end position="157"/>
    </location>
</feature>
<accession>A0ABQ2T8U5</accession>
<feature type="transmembrane region" description="Helical" evidence="2">
    <location>
        <begin position="163"/>
        <end position="184"/>
    </location>
</feature>
<name>A0ABQ2T8U5_STRBA</name>
<keyword evidence="2" id="KW-1133">Transmembrane helix</keyword>
<evidence type="ECO:0000313" key="4">
    <source>
        <dbReference type="Proteomes" id="UP000659767"/>
    </source>
</evidence>
<reference evidence="4" key="1">
    <citation type="journal article" date="2019" name="Int. J. Syst. Evol. Microbiol.">
        <title>The Global Catalogue of Microorganisms (GCM) 10K type strain sequencing project: providing services to taxonomists for standard genome sequencing and annotation.</title>
        <authorList>
            <consortium name="The Broad Institute Genomics Platform"/>
            <consortium name="The Broad Institute Genome Sequencing Center for Infectious Disease"/>
            <person name="Wu L."/>
            <person name="Ma J."/>
        </authorList>
    </citation>
    <scope>NUCLEOTIDE SEQUENCE [LARGE SCALE GENOMIC DNA]</scope>
    <source>
        <strain evidence="4">JCM 4350</strain>
    </source>
</reference>
<dbReference type="RefSeq" id="WP_199888535.1">
    <property type="nucleotide sequence ID" value="NZ_BMSZ01000010.1"/>
</dbReference>
<comment type="caution">
    <text evidence="3">The sequence shown here is derived from an EMBL/GenBank/DDBJ whole genome shotgun (WGS) entry which is preliminary data.</text>
</comment>
<evidence type="ECO:0008006" key="5">
    <source>
        <dbReference type="Google" id="ProtNLM"/>
    </source>
</evidence>
<feature type="region of interest" description="Disordered" evidence="1">
    <location>
        <begin position="1"/>
        <end position="25"/>
    </location>
</feature>
<feature type="region of interest" description="Disordered" evidence="1">
    <location>
        <begin position="188"/>
        <end position="207"/>
    </location>
</feature>